<keyword evidence="1" id="KW-0547">Nucleotide-binding</keyword>
<gene>
    <name evidence="1" type="ORF">M3215_04105</name>
</gene>
<reference evidence="1" key="1">
    <citation type="submission" date="2022-05" db="EMBL/GenBank/DDBJ databases">
        <title>Comparative Genomics of Spacecraft Associated Microbes.</title>
        <authorList>
            <person name="Tran M.T."/>
            <person name="Wright A."/>
            <person name="Seuylemezian A."/>
            <person name="Eisen J."/>
            <person name="Coil D."/>
        </authorList>
    </citation>
    <scope>NUCLEOTIDE SEQUENCE</scope>
    <source>
        <strain evidence="1">FAIRING 10M-2.2</strain>
    </source>
</reference>
<evidence type="ECO:0000313" key="2">
    <source>
        <dbReference type="Proteomes" id="UP001202289"/>
    </source>
</evidence>
<protein>
    <submittedName>
        <fullName evidence="1">ABC transporter ATP-binding protein/permease</fullName>
    </submittedName>
</protein>
<keyword evidence="1" id="KW-0067">ATP-binding</keyword>
<sequence>MKHILYFMKQLHSFVGSILYVNLFGMVLISLLEGIGLLLLIPMISMSGIVNMGGGDSPLSSIFKLLQETPKATSLSITLCIYIFVVVGQNILQRNLAMRDAKIQQGFTQQLRRDMYSVILRVKWIFFIQKRKTDLINALTSELARVSYGMNLVLQLLASIVFTVVQVGIAFWLSSKITIFVLFCGLFLSIVSHIFIKKARILGSKTSELAQNYLAGITDHFNGIKDIKSNTLEESRLTWFRSVTEKMTREQIEYMEMRSASQLFYKISLAVFIAFFIFLSVTFFHSQSEQLLLIILIFSRLWPRFTSIQSNLEQLAASIPAFKSLIELQEECNKFAELQDIEQQYKHVKPISLHKGIECRSVSFRYNPQESIYALQNIHLQIPANGMTAIVGRSGAGKSTLIDILMGLMQAEKGQVFIDGTPLTNDNVLSLRKSISYVPQDPFLFHASIRENLLMIDPDASEEQMWESLEFSAAAEFVRRLPQGLDTLIGDRGVRLSGGERQRLVLARAILRKPSILVLDEATSALDTENEEKIQSALEKLKGRMTIIVIAHRLSTIRNADQVIVLDKGEIVQKGAFIQLAKEERGMFSKLLGKQIEVNV</sequence>
<comment type="caution">
    <text evidence="1">The sequence shown here is derived from an EMBL/GenBank/DDBJ whole genome shotgun (WGS) entry which is preliminary data.</text>
</comment>
<dbReference type="EMBL" id="JAMBOP010000003">
    <property type="protein sequence ID" value="MCM3735019.1"/>
    <property type="molecule type" value="Genomic_DNA"/>
</dbReference>
<keyword evidence="2" id="KW-1185">Reference proteome</keyword>
<organism evidence="1 2">
    <name type="scientific">Bacillus cytotoxicus</name>
    <dbReference type="NCBI Taxonomy" id="580165"/>
    <lineage>
        <taxon>Bacteria</taxon>
        <taxon>Bacillati</taxon>
        <taxon>Bacillota</taxon>
        <taxon>Bacilli</taxon>
        <taxon>Bacillales</taxon>
        <taxon>Bacillaceae</taxon>
        <taxon>Bacillus</taxon>
        <taxon>Bacillus cereus group</taxon>
    </lineage>
</organism>
<accession>A0ACC6A341</accession>
<name>A0ACC6A341_9BACI</name>
<evidence type="ECO:0000313" key="1">
    <source>
        <dbReference type="EMBL" id="MCM3735019.1"/>
    </source>
</evidence>
<dbReference type="Proteomes" id="UP001202289">
    <property type="component" value="Unassembled WGS sequence"/>
</dbReference>
<proteinExistence type="predicted"/>